<comment type="caution">
    <text evidence="1">The sequence shown here is derived from an EMBL/GenBank/DDBJ whole genome shotgun (WGS) entry which is preliminary data.</text>
</comment>
<organism evidence="1 2">
    <name type="scientific">Pisum sativum</name>
    <name type="common">Garden pea</name>
    <name type="synonym">Lathyrus oleraceus</name>
    <dbReference type="NCBI Taxonomy" id="3888"/>
    <lineage>
        <taxon>Eukaryota</taxon>
        <taxon>Viridiplantae</taxon>
        <taxon>Streptophyta</taxon>
        <taxon>Embryophyta</taxon>
        <taxon>Tracheophyta</taxon>
        <taxon>Spermatophyta</taxon>
        <taxon>Magnoliopsida</taxon>
        <taxon>eudicotyledons</taxon>
        <taxon>Gunneridae</taxon>
        <taxon>Pentapetalae</taxon>
        <taxon>rosids</taxon>
        <taxon>fabids</taxon>
        <taxon>Fabales</taxon>
        <taxon>Fabaceae</taxon>
        <taxon>Papilionoideae</taxon>
        <taxon>50 kb inversion clade</taxon>
        <taxon>NPAAA clade</taxon>
        <taxon>Hologalegina</taxon>
        <taxon>IRL clade</taxon>
        <taxon>Fabeae</taxon>
        <taxon>Lathyrus</taxon>
    </lineage>
</organism>
<evidence type="ECO:0000313" key="2">
    <source>
        <dbReference type="Proteomes" id="UP001058974"/>
    </source>
</evidence>
<dbReference type="AlphaFoldDB" id="A0A9D4WL14"/>
<reference evidence="1 2" key="1">
    <citation type="journal article" date="2022" name="Nat. Genet.">
        <title>Improved pea reference genome and pan-genome highlight genomic features and evolutionary characteristics.</title>
        <authorList>
            <person name="Yang T."/>
            <person name="Liu R."/>
            <person name="Luo Y."/>
            <person name="Hu S."/>
            <person name="Wang D."/>
            <person name="Wang C."/>
            <person name="Pandey M.K."/>
            <person name="Ge S."/>
            <person name="Xu Q."/>
            <person name="Li N."/>
            <person name="Li G."/>
            <person name="Huang Y."/>
            <person name="Saxena R.K."/>
            <person name="Ji Y."/>
            <person name="Li M."/>
            <person name="Yan X."/>
            <person name="He Y."/>
            <person name="Liu Y."/>
            <person name="Wang X."/>
            <person name="Xiang C."/>
            <person name="Varshney R.K."/>
            <person name="Ding H."/>
            <person name="Gao S."/>
            <person name="Zong X."/>
        </authorList>
    </citation>
    <scope>NUCLEOTIDE SEQUENCE [LARGE SCALE GENOMIC DNA]</scope>
    <source>
        <strain evidence="1 2">cv. Zhongwan 6</strain>
    </source>
</reference>
<sequence>MHNNDRVKLQFDMSQNISDPLASLGEWHLRKVNDQWNFNSWQSFARLECRKWKHRHDHVLTDAVMSNEEKPSRTYMAWYISVGFQFIAEDMYLYNPRQQTYTPDTLTSNSQQHCQTRYTQPLVRQTFRSTNTQTYNQNMSYTQP</sequence>
<keyword evidence="2" id="KW-1185">Reference proteome</keyword>
<accession>A0A9D4WL14</accession>
<gene>
    <name evidence="1" type="ORF">KIW84_051824</name>
</gene>
<proteinExistence type="predicted"/>
<dbReference type="Gramene" id="Psat05G0182400-T1">
    <property type="protein sequence ID" value="KAI5404804.1"/>
    <property type="gene ID" value="KIW84_051824"/>
</dbReference>
<dbReference type="Proteomes" id="UP001058974">
    <property type="component" value="Chromosome 5"/>
</dbReference>
<dbReference type="EMBL" id="JAMSHJ010000005">
    <property type="protein sequence ID" value="KAI5404804.1"/>
    <property type="molecule type" value="Genomic_DNA"/>
</dbReference>
<protein>
    <submittedName>
        <fullName evidence="1">Uncharacterized protein</fullName>
    </submittedName>
</protein>
<evidence type="ECO:0000313" key="1">
    <source>
        <dbReference type="EMBL" id="KAI5404804.1"/>
    </source>
</evidence>
<name>A0A9D4WL14_PEA</name>